<dbReference type="EMBL" id="DSOK01000434">
    <property type="protein sequence ID" value="HEN16933.1"/>
    <property type="molecule type" value="Genomic_DNA"/>
</dbReference>
<sequence length="476" mass="52246">MMAEFPPALRDALERFGQAPLLEQAAAWSDFHRRGFRFEADQVDWPLIQRLYHAAAGLVPNPQEDPRVLARRAVPPQRLIKQPLTADDRRSWALAKSRGEAALRAGEVAAILVAGGQGTRLGISDPKGTFPIGPLTGKPLFQLFCEQLQARQQRYGVRIPYAIMTSDATHAATLADFEAHDYYGLNPEDVWFFPQGNMPAVDAQTGVALLAGPGRLALSPDGHGGILAALQRHGILERFAERGIETLYYHQVDNPSTPVCDPCFLGWHLVAGAEVSTKVVAKRSAEEKMGVIVSIDGKLQVIEYSDLPAELAAETDAEGQLRFWAGNTAMHVFSRRFLERVAADDRALPFHAARKVVPYWTPDGVVTPEQPNGLKFERFIFDVLPWADQALIVEGDRAEEFNPVKNKEGHDSPATATAALQAVYRRWIRQAGGEIGDAVPIEISPLVALEADDLRDWIATGPDLSGPVLLAPNRSR</sequence>
<dbReference type="InterPro" id="IPR039741">
    <property type="entry name" value="UDP-sugar_pyrophosphorylase"/>
</dbReference>
<proteinExistence type="inferred from homology"/>
<dbReference type="Gene3D" id="3.90.550.10">
    <property type="entry name" value="Spore Coat Polysaccharide Biosynthesis Protein SpsA, Chain A"/>
    <property type="match status" value="1"/>
</dbReference>
<dbReference type="GO" id="GO:0070569">
    <property type="term" value="F:uridylyltransferase activity"/>
    <property type="evidence" value="ECO:0007669"/>
    <property type="project" value="InterPro"/>
</dbReference>
<accession>A0A7C2P5H0</accession>
<dbReference type="InterPro" id="IPR002618">
    <property type="entry name" value="UDPGP_fam"/>
</dbReference>
<evidence type="ECO:0000256" key="2">
    <source>
        <dbReference type="ARBA" id="ARBA00022679"/>
    </source>
</evidence>
<dbReference type="InterPro" id="IPR029044">
    <property type="entry name" value="Nucleotide-diphossugar_trans"/>
</dbReference>
<protein>
    <submittedName>
        <fullName evidence="4">UDPGP type 1 family protein</fullName>
    </submittedName>
</protein>
<dbReference type="PANTHER" id="PTHR11952">
    <property type="entry name" value="UDP- GLUCOSE PYROPHOSPHORYLASE"/>
    <property type="match status" value="1"/>
</dbReference>
<gene>
    <name evidence="4" type="ORF">ENQ76_15845</name>
</gene>
<dbReference type="CDD" id="cd04193">
    <property type="entry name" value="UDPGlcNAc_PPase"/>
    <property type="match status" value="1"/>
</dbReference>
<dbReference type="Pfam" id="PF01704">
    <property type="entry name" value="UDPGP"/>
    <property type="match status" value="1"/>
</dbReference>
<reference evidence="4" key="1">
    <citation type="journal article" date="2020" name="mSystems">
        <title>Genome- and Community-Level Interaction Insights into Carbon Utilization and Element Cycling Functions of Hydrothermarchaeota in Hydrothermal Sediment.</title>
        <authorList>
            <person name="Zhou Z."/>
            <person name="Liu Y."/>
            <person name="Xu W."/>
            <person name="Pan J."/>
            <person name="Luo Z.H."/>
            <person name="Li M."/>
        </authorList>
    </citation>
    <scope>NUCLEOTIDE SEQUENCE [LARGE SCALE GENOMIC DNA]</scope>
    <source>
        <strain evidence="4">SpSt-339</strain>
    </source>
</reference>
<keyword evidence="3" id="KW-0548">Nucleotidyltransferase</keyword>
<organism evidence="4">
    <name type="scientific">Schlesneria paludicola</name>
    <dbReference type="NCBI Taxonomy" id="360056"/>
    <lineage>
        <taxon>Bacteria</taxon>
        <taxon>Pseudomonadati</taxon>
        <taxon>Planctomycetota</taxon>
        <taxon>Planctomycetia</taxon>
        <taxon>Planctomycetales</taxon>
        <taxon>Planctomycetaceae</taxon>
        <taxon>Schlesneria</taxon>
    </lineage>
</organism>
<dbReference type="PANTHER" id="PTHR11952:SF2">
    <property type="entry name" value="LD24639P"/>
    <property type="match status" value="1"/>
</dbReference>
<keyword evidence="2" id="KW-0808">Transferase</keyword>
<evidence type="ECO:0000313" key="4">
    <source>
        <dbReference type="EMBL" id="HEN16933.1"/>
    </source>
</evidence>
<comment type="caution">
    <text evidence="4">The sequence shown here is derived from an EMBL/GenBank/DDBJ whole genome shotgun (WGS) entry which is preliminary data.</text>
</comment>
<comment type="similarity">
    <text evidence="1">Belongs to the UDPGP type 1 family.</text>
</comment>
<dbReference type="SUPFAM" id="SSF53448">
    <property type="entry name" value="Nucleotide-diphospho-sugar transferases"/>
    <property type="match status" value="1"/>
</dbReference>
<evidence type="ECO:0000256" key="3">
    <source>
        <dbReference type="ARBA" id="ARBA00022695"/>
    </source>
</evidence>
<evidence type="ECO:0000256" key="1">
    <source>
        <dbReference type="ARBA" id="ARBA00010401"/>
    </source>
</evidence>
<name>A0A7C2P5H0_9PLAN</name>
<dbReference type="AlphaFoldDB" id="A0A7C2P5H0"/>